<proteinExistence type="predicted"/>
<evidence type="ECO:0000313" key="7">
    <source>
        <dbReference type="Proteomes" id="UP000617681"/>
    </source>
</evidence>
<keyword evidence="2" id="KW-1133">Transmembrane helix</keyword>
<dbReference type="Gene3D" id="2.60.40.10">
    <property type="entry name" value="Immunoglobulins"/>
    <property type="match status" value="1"/>
</dbReference>
<feature type="domain" description="Long Rib" evidence="5">
    <location>
        <begin position="1408"/>
        <end position="1477"/>
    </location>
</feature>
<dbReference type="InterPro" id="IPR013783">
    <property type="entry name" value="Ig-like_fold"/>
</dbReference>
<feature type="signal peptide" evidence="3">
    <location>
        <begin position="1"/>
        <end position="28"/>
    </location>
</feature>
<feature type="domain" description="Long Rib" evidence="5">
    <location>
        <begin position="1000"/>
        <end position="1066"/>
    </location>
</feature>
<dbReference type="EMBL" id="CP069534">
    <property type="protein sequence ID" value="QRP70546.1"/>
    <property type="molecule type" value="Genomic_DNA"/>
</dbReference>
<evidence type="ECO:0000259" key="4">
    <source>
        <dbReference type="Pfam" id="PF17936"/>
    </source>
</evidence>
<dbReference type="Proteomes" id="UP000617681">
    <property type="component" value="Chromosome"/>
</dbReference>
<keyword evidence="3" id="KW-0732">Signal</keyword>
<evidence type="ECO:0000313" key="6">
    <source>
        <dbReference type="EMBL" id="QRP70546.1"/>
    </source>
</evidence>
<protein>
    <submittedName>
        <fullName evidence="6">YPDG domain-containing protein</fullName>
    </submittedName>
</protein>
<organism evidence="6 7">
    <name type="scientific">Corynebacterium glucuronolyticum</name>
    <dbReference type="NCBI Taxonomy" id="39791"/>
    <lineage>
        <taxon>Bacteria</taxon>
        <taxon>Bacillati</taxon>
        <taxon>Actinomycetota</taxon>
        <taxon>Actinomycetes</taxon>
        <taxon>Mycobacteriales</taxon>
        <taxon>Corynebacteriaceae</taxon>
        <taxon>Corynebacterium</taxon>
    </lineage>
</organism>
<name>A0AAX1L800_9CORY</name>
<keyword evidence="2" id="KW-0812">Transmembrane</keyword>
<feature type="transmembrane region" description="Helical" evidence="2">
    <location>
        <begin position="1493"/>
        <end position="1517"/>
    </location>
</feature>
<evidence type="ECO:0000256" key="3">
    <source>
        <dbReference type="SAM" id="SignalP"/>
    </source>
</evidence>
<gene>
    <name evidence="6" type="ORF">I6J21_12550</name>
</gene>
<dbReference type="InterPro" id="IPR044055">
    <property type="entry name" value="RibLong"/>
</dbReference>
<dbReference type="GO" id="GO:0005975">
    <property type="term" value="P:carbohydrate metabolic process"/>
    <property type="evidence" value="ECO:0007669"/>
    <property type="project" value="UniProtKB-ARBA"/>
</dbReference>
<feature type="chain" id="PRO_5043768664" evidence="3">
    <location>
        <begin position="29"/>
        <end position="1540"/>
    </location>
</feature>
<evidence type="ECO:0000256" key="1">
    <source>
        <dbReference type="SAM" id="MobiDB-lite"/>
    </source>
</evidence>
<accession>A0AAX1L800</accession>
<dbReference type="Pfam" id="PF17936">
    <property type="entry name" value="Big_6"/>
    <property type="match status" value="1"/>
</dbReference>
<evidence type="ECO:0000256" key="2">
    <source>
        <dbReference type="SAM" id="Phobius"/>
    </source>
</evidence>
<dbReference type="Pfam" id="PF18957">
    <property type="entry name" value="RibLong"/>
    <property type="match status" value="4"/>
</dbReference>
<dbReference type="NCBIfam" id="NF038186">
    <property type="entry name" value="YPDG_rpt"/>
    <property type="match status" value="2"/>
</dbReference>
<feature type="domain" description="Bacterial Ig" evidence="4">
    <location>
        <begin position="906"/>
        <end position="981"/>
    </location>
</feature>
<dbReference type="InterPro" id="IPR041498">
    <property type="entry name" value="Big_6"/>
</dbReference>
<keyword evidence="2" id="KW-0472">Membrane</keyword>
<sequence>MTKRRIAAGLVALSLIAPMTTSVSVSVAQENPAPSNEDPSIPASDPTAEAIDADGIASGVIDGMWKLSDVGWVEKQRGSTHGGMVGGRLTSLTDGRLDTRGLLNERLDGYTVYSQWMDEDGAVSPVFSAQTQFLGGTNAGKGSFVFHYPNWTDANGKEHIFNADPVKERIRLWAAPGQTGPGGGELFTIRQAPWFQPGFMNNTDSNDDEYAYGPWFLQFADIFTYEMPTDSMYAPQANPRFRVDDKGWPVDTSSADARSSVSGSVWWETGQSERNYLTFPLSTGENHAKQGQARVITSILTEQGVVAFEELSGLRPMERMKKQREILEAHPEYIAETVAAETDDQGRYYARFNKKDFNRDYLYQFVQVKRGSDWYTQPAYSSYLAPIYGNPQDLMNIPQSWNEARHSWTDMHFGLVQTPKQNTVSLDKVTASAGDELTPTVNATPAEGSEAYLQWFNSAGQPILLDGSRGEQKIPVTGSGVHYNAALTVPSTRGDDTYNIRLYVGGTILDAASVSINGNAPSPLAAKYNPKYETTFIKPLPGADLSLGCGVPSADDPENLKVSGGVSCTNLRAVARIANLQDIPAGDITSITVTGVEEPSLFVTDISSGWAGGQAGGNHMGQPSVVGTHPVSGSKQNLDTLRTKLGMSNERTESDIPVGISIARAKKGQAQNVKVRVTYTDNSYDDITARFVYGDRDQTTELSYTPRTADVGIKASIEPKILGRNVDGTVENRPVSVVSRFAKGTSPEGIADSDWSVDPTTGVVTWTPARGTPVARYHFPVTATLTTGETLTGTADFTVGESVTPTLQLVKYQLVTVRQGDATDVAPPQVVGQSITGLTYKMIDEDQTDFPWVTLNEDGSLRLRPGTDVQVGTHYIPIMVTADQHPSPELVYVEVEITPAIQVTAAPTVYPVMEGDDSISGRTEPGATVTVTLPDGTKVTGKASEDGMFTIPVHPTKLKEGDEITVVAEKDGQKPSVPKTIPIFVQYPNLRDPDGKPAPGAEITIPNDGGKIPDGTDIAVTGPGDAKIDENGNLVVTPKEDAKPGDTITVDVTYPDGRTDTVTVIVGEDPDRDHDGVPNEQDAYPDDPAAWLLTTVATVYPVVWVRAGETATSAQPLEDLLATPKVQERRQATGETYTIGADVPAGLENVAIDPVTHQVSFTAAATLTAGTELAIPVTVTRTGHRPEHVAVPVRIIAGSMAEEYAPALPATAALTAGSGVQLPVTPATLPEHTTFAVTSPLPGDWIAAVDQATGAVTVYAPYSAQVGDKAVVKLEVTYPDGTKDTLTTTVTVDTATAQPFYEQTKVRAGAEATLPLQGVDTLPEGTTFSLPDKVPAGLTLVEVAGSGELTATADATALPTIATLPVTLTYPDGTGATLTATVQILSPGGHRTLAEDETLTPVTGTTAAAGITRTNPTEPVTYTVTDKPAGWSVAVRADGSIQATPPQGTAPGAKAQVTVQATYPDGSANTVPVTIEVADTSPGDASGSSGGDIAGIVLGSLGGVLLLLAAGVAAVGMNPSLLPPQVRDMLTPYVPWINGK</sequence>
<feature type="domain" description="Long Rib" evidence="5">
    <location>
        <begin position="1296"/>
        <end position="1384"/>
    </location>
</feature>
<evidence type="ECO:0000259" key="5">
    <source>
        <dbReference type="Pfam" id="PF18957"/>
    </source>
</evidence>
<feature type="region of interest" description="Disordered" evidence="1">
    <location>
        <begin position="27"/>
        <end position="47"/>
    </location>
</feature>
<reference evidence="6" key="1">
    <citation type="submission" date="2021-02" db="EMBL/GenBank/DDBJ databases">
        <title>FDA dAtabase for Regulatory Grade micrObial Sequences (FDA-ARGOS): Supporting development and validation of Infectious Disease Dx tests.</title>
        <authorList>
            <person name="Sproer C."/>
            <person name="Gronow S."/>
            <person name="Severitt S."/>
            <person name="Schroder I."/>
            <person name="Tallon L."/>
            <person name="Sadzewicz L."/>
            <person name="Zhao X."/>
            <person name="Boylan J."/>
            <person name="Ott S."/>
            <person name="Bowen H."/>
            <person name="Vavikolanu K."/>
            <person name="Mehta A."/>
            <person name="Aluvathingal J."/>
            <person name="Nadendla S."/>
            <person name="Lowell S."/>
            <person name="Myers T."/>
            <person name="Yan Y."/>
            <person name="Sichtig H."/>
        </authorList>
    </citation>
    <scope>NUCLEOTIDE SEQUENCE</scope>
    <source>
        <strain evidence="6">FDAARGOS_1191</strain>
    </source>
</reference>
<feature type="compositionally biased region" description="Polar residues" evidence="1">
    <location>
        <begin position="27"/>
        <end position="38"/>
    </location>
</feature>
<feature type="domain" description="Long Rib" evidence="5">
    <location>
        <begin position="1201"/>
        <end position="1293"/>
    </location>
</feature>
<dbReference type="RefSeq" id="WP_005394530.1">
    <property type="nucleotide sequence ID" value="NZ_CP069534.1"/>
</dbReference>